<sequence length="164" mass="18973">MRETFLEYKGKGFWIRSKFVEIVSEHICQAFENLGLAKFNEKLLDIYSDCDSNRNGEKSYGVVNILFDDSVITEDDKKAFLDICSRAKQLIAAKGQELSVPTLNAWELQKLVTYESYTWSVPIKIESLKKTIELFEQLINETYPFSNHYINYIGFPAAEPHDIL</sequence>
<reference evidence="1" key="2">
    <citation type="submission" date="2020-09" db="EMBL/GenBank/DDBJ databases">
        <authorList>
            <person name="Sun Q."/>
            <person name="Sedlacek I."/>
        </authorList>
    </citation>
    <scope>NUCLEOTIDE SEQUENCE</scope>
    <source>
        <strain evidence="1">CCM 8711</strain>
    </source>
</reference>
<gene>
    <name evidence="1" type="ORF">GCM10011425_16420</name>
</gene>
<dbReference type="AlphaFoldDB" id="A0A917J9I8"/>
<proteinExistence type="predicted"/>
<reference evidence="1" key="1">
    <citation type="journal article" date="2014" name="Int. J. Syst. Evol. Microbiol.">
        <title>Complete genome sequence of Corynebacterium casei LMG S-19264T (=DSM 44701T), isolated from a smear-ripened cheese.</title>
        <authorList>
            <consortium name="US DOE Joint Genome Institute (JGI-PGF)"/>
            <person name="Walter F."/>
            <person name="Albersmeier A."/>
            <person name="Kalinowski J."/>
            <person name="Ruckert C."/>
        </authorList>
    </citation>
    <scope>NUCLEOTIDE SEQUENCE</scope>
    <source>
        <strain evidence="1">CCM 8711</strain>
    </source>
</reference>
<accession>A0A917J9I8</accession>
<evidence type="ECO:0000313" key="2">
    <source>
        <dbReference type="Proteomes" id="UP000662074"/>
    </source>
</evidence>
<dbReference type="RefSeq" id="WP_188415576.1">
    <property type="nucleotide sequence ID" value="NZ_BMDO01000003.1"/>
</dbReference>
<organism evidence="1 2">
    <name type="scientific">Mucilaginibacter galii</name>
    <dbReference type="NCBI Taxonomy" id="2005073"/>
    <lineage>
        <taxon>Bacteria</taxon>
        <taxon>Pseudomonadati</taxon>
        <taxon>Bacteroidota</taxon>
        <taxon>Sphingobacteriia</taxon>
        <taxon>Sphingobacteriales</taxon>
        <taxon>Sphingobacteriaceae</taxon>
        <taxon>Mucilaginibacter</taxon>
    </lineage>
</organism>
<evidence type="ECO:0000313" key="1">
    <source>
        <dbReference type="EMBL" id="GGI50430.1"/>
    </source>
</evidence>
<keyword evidence="2" id="KW-1185">Reference proteome</keyword>
<name>A0A917J9I8_9SPHI</name>
<dbReference type="EMBL" id="BMDO01000003">
    <property type="protein sequence ID" value="GGI50430.1"/>
    <property type="molecule type" value="Genomic_DNA"/>
</dbReference>
<dbReference type="Proteomes" id="UP000662074">
    <property type="component" value="Unassembled WGS sequence"/>
</dbReference>
<protein>
    <submittedName>
        <fullName evidence="1">Uncharacterized protein</fullName>
    </submittedName>
</protein>
<comment type="caution">
    <text evidence="1">The sequence shown here is derived from an EMBL/GenBank/DDBJ whole genome shotgun (WGS) entry which is preliminary data.</text>
</comment>